<dbReference type="RefSeq" id="WP_092991864.1">
    <property type="nucleotide sequence ID" value="NZ_FMWD01000001.1"/>
</dbReference>
<dbReference type="Proteomes" id="UP000199648">
    <property type="component" value="Unassembled WGS sequence"/>
</dbReference>
<dbReference type="OrthoDB" id="5296814at2"/>
<accession>A0A1G5PK91</accession>
<keyword evidence="2" id="KW-1185">Reference proteome</keyword>
<evidence type="ECO:0000313" key="1">
    <source>
        <dbReference type="EMBL" id="SCZ49943.1"/>
    </source>
</evidence>
<dbReference type="STRING" id="415747.SAMN03097708_00300"/>
<dbReference type="EMBL" id="FMWD01000001">
    <property type="protein sequence ID" value="SCZ49943.1"/>
    <property type="molecule type" value="Genomic_DNA"/>
</dbReference>
<organism evidence="1 2">
    <name type="scientific">Thiohalomonas denitrificans</name>
    <dbReference type="NCBI Taxonomy" id="415747"/>
    <lineage>
        <taxon>Bacteria</taxon>
        <taxon>Pseudomonadati</taxon>
        <taxon>Pseudomonadota</taxon>
        <taxon>Gammaproteobacteria</taxon>
        <taxon>Thiohalomonadales</taxon>
        <taxon>Thiohalomonadaceae</taxon>
        <taxon>Thiohalomonas</taxon>
    </lineage>
</organism>
<sequence>MDGPMMTVGAVVIGLLGLFAFSGMVQSDENDYRERQSEEYEQGRDRGFFSWGKSTPGVVPVDNELYQSECGACHMAYQPGLLPARSWERLMEGLADHFGDNAELPPDLHQKLLAYMVANSAEKSDAKRSRRFSRSIAPDERPISIVETRYFFAKHDEVPRRLVEDNPEVRSFSNCGACHRGAEKGIYDDDSIVIPGYGRVD</sequence>
<dbReference type="Pfam" id="PF09626">
    <property type="entry name" value="DHC"/>
    <property type="match status" value="1"/>
</dbReference>
<proteinExistence type="predicted"/>
<protein>
    <submittedName>
        <fullName evidence="1">Dihaem cytochrome c</fullName>
    </submittedName>
</protein>
<gene>
    <name evidence="1" type="ORF">SAMN03097708_00300</name>
</gene>
<evidence type="ECO:0000313" key="2">
    <source>
        <dbReference type="Proteomes" id="UP000199648"/>
    </source>
</evidence>
<dbReference type="InterPro" id="IPR018588">
    <property type="entry name" value="Dihaem_cytochrome-c"/>
</dbReference>
<reference evidence="1 2" key="1">
    <citation type="submission" date="2016-10" db="EMBL/GenBank/DDBJ databases">
        <authorList>
            <person name="de Groot N.N."/>
        </authorList>
    </citation>
    <scope>NUCLEOTIDE SEQUENCE [LARGE SCALE GENOMIC DNA]</scope>
    <source>
        <strain evidence="1 2">HLD2</strain>
    </source>
</reference>
<name>A0A1G5PK91_9GAMM</name>
<dbReference type="AlphaFoldDB" id="A0A1G5PK91"/>